<dbReference type="RefSeq" id="WP_095509638.1">
    <property type="nucleotide sequence ID" value="NZ_MQWD01000001.1"/>
</dbReference>
<dbReference type="SUPFAM" id="SSF48208">
    <property type="entry name" value="Six-hairpin glycosidases"/>
    <property type="match status" value="1"/>
</dbReference>
<dbReference type="InterPro" id="IPR012341">
    <property type="entry name" value="6hp_glycosidase-like_sf"/>
</dbReference>
<dbReference type="InterPro" id="IPR036514">
    <property type="entry name" value="SGNH_hydro_sf"/>
</dbReference>
<evidence type="ECO:0000259" key="5">
    <source>
        <dbReference type="Pfam" id="PF17996"/>
    </source>
</evidence>
<dbReference type="InterPro" id="IPR008928">
    <property type="entry name" value="6-hairpin_glycosidase_sf"/>
</dbReference>
<dbReference type="Pfam" id="PF13472">
    <property type="entry name" value="Lipase_GDSL_2"/>
    <property type="match status" value="1"/>
</dbReference>
<dbReference type="CDD" id="cd01831">
    <property type="entry name" value="Endoglucanase_E_like"/>
    <property type="match status" value="1"/>
</dbReference>
<dbReference type="EMBL" id="MQWD01000001">
    <property type="protein sequence ID" value="PAP75995.1"/>
    <property type="molecule type" value="Genomic_DNA"/>
</dbReference>
<evidence type="ECO:0000256" key="2">
    <source>
        <dbReference type="ARBA" id="ARBA00023235"/>
    </source>
</evidence>
<dbReference type="Proteomes" id="UP000216339">
    <property type="component" value="Unassembled WGS sequence"/>
</dbReference>
<evidence type="ECO:0000313" key="6">
    <source>
        <dbReference type="EMBL" id="PAP75995.1"/>
    </source>
</evidence>
<proteinExistence type="inferred from homology"/>
<keyword evidence="3" id="KW-0732">Signal</keyword>
<dbReference type="Pfam" id="PF17996">
    <property type="entry name" value="CE2_N"/>
    <property type="match status" value="1"/>
</dbReference>
<reference evidence="6 7" key="1">
    <citation type="submission" date="2016-11" db="EMBL/GenBank/DDBJ databases">
        <title>Study of marine rhodopsin-containing bacteria.</title>
        <authorList>
            <person name="Yoshizawa S."/>
            <person name="Kumagai Y."/>
            <person name="Kogure K."/>
        </authorList>
    </citation>
    <scope>NUCLEOTIDE SEQUENCE [LARGE SCALE GENOMIC DNA]</scope>
    <source>
        <strain evidence="6 7">SAORIC-28</strain>
    </source>
</reference>
<dbReference type="Gene3D" id="1.50.10.10">
    <property type="match status" value="1"/>
</dbReference>
<dbReference type="AlphaFoldDB" id="A0A271IZ62"/>
<comment type="similarity">
    <text evidence="1">Belongs to the N-acylglucosamine 2-epimerase family.</text>
</comment>
<accession>A0A271IZ62</accession>
<feature type="domain" description="SGNH hydrolase-type esterase" evidence="4">
    <location>
        <begin position="573"/>
        <end position="772"/>
    </location>
</feature>
<name>A0A271IZ62_9BACT</name>
<dbReference type="Pfam" id="PF07221">
    <property type="entry name" value="GlcNAc_2-epim"/>
    <property type="match status" value="1"/>
</dbReference>
<evidence type="ECO:0000313" key="7">
    <source>
        <dbReference type="Proteomes" id="UP000216339"/>
    </source>
</evidence>
<dbReference type="SUPFAM" id="SSF52266">
    <property type="entry name" value="SGNH hydrolase"/>
    <property type="match status" value="1"/>
</dbReference>
<dbReference type="InterPro" id="IPR010819">
    <property type="entry name" value="AGE/CE"/>
</dbReference>
<dbReference type="GO" id="GO:0016853">
    <property type="term" value="F:isomerase activity"/>
    <property type="evidence" value="ECO:0007669"/>
    <property type="project" value="UniProtKB-KW"/>
</dbReference>
<evidence type="ECO:0000256" key="3">
    <source>
        <dbReference type="SAM" id="SignalP"/>
    </source>
</evidence>
<comment type="caution">
    <text evidence="6">The sequence shown here is derived from an EMBL/GenBank/DDBJ whole genome shotgun (WGS) entry which is preliminary data.</text>
</comment>
<keyword evidence="2" id="KW-0413">Isomerase</keyword>
<organism evidence="6 7">
    <name type="scientific">Rubrivirga marina</name>
    <dbReference type="NCBI Taxonomy" id="1196024"/>
    <lineage>
        <taxon>Bacteria</taxon>
        <taxon>Pseudomonadati</taxon>
        <taxon>Rhodothermota</taxon>
        <taxon>Rhodothermia</taxon>
        <taxon>Rhodothermales</taxon>
        <taxon>Rubricoccaceae</taxon>
        <taxon>Rubrivirga</taxon>
    </lineage>
</organism>
<evidence type="ECO:0000256" key="1">
    <source>
        <dbReference type="ARBA" id="ARBA00008558"/>
    </source>
</evidence>
<dbReference type="PANTHER" id="PTHR15108">
    <property type="entry name" value="N-ACYLGLUCOSAMINE-2-EPIMERASE"/>
    <property type="match status" value="1"/>
</dbReference>
<dbReference type="OrthoDB" id="5141876at2"/>
<dbReference type="Gene3D" id="3.40.50.1110">
    <property type="entry name" value="SGNH hydrolase"/>
    <property type="match status" value="1"/>
</dbReference>
<gene>
    <name evidence="6" type="ORF">BSZ37_05840</name>
</gene>
<dbReference type="InterPro" id="IPR040794">
    <property type="entry name" value="CE2_N"/>
</dbReference>
<sequence length="787" mass="86969">MRRLVLAALVAAPVFAQPTVGPLTPPVREALAEEVEVGLRHVLDAWYPRAVDRSQGGFLSAFDWRWRPVGGQEKMIVTQARHVWTTAQAAMWTNDEAYAEMSRHGVAFLRDEMWDAEHGGFYWLVTRDGTPVPEADGRLVKQAYGVAFGIYGLAAAYAATGDAEALALAQDAFRWLDDHAHDSEHGGYFNYLTREGEPLREGLGRTPPKDQNSSIHILEALTELYHVWPDDTLRQRIEEMLLLIRDTITVDPGTLTLFSTPDWTPISYRDSTAAVREANGYYDHVSFGHDVETAYLMLEAAEAIDLDPEPTLRAGQRMLDHSLATGWDTRNGGFMEAGYYFADGEPLVVVDSTKNWWAQAEGLNTLLLMGDLVPAERARYHDRFLQMWGLIQGFLVDHAHGGWYRGTLDRQPELRTADKGGIWKAAYHDARALMNVARRLRSGSASAVPAADPRIRVMGRHRAEAGGAVDFGAAGVTFGIRFRGTRLAARLDDAFRDGGHNWFTVVVDGGEPVRFRTRPGQHDYTLASGLDDGEHTLWLSKATEGQNGPNRLISFEGAEILPADPLPERRIEFIGDSITAGYGVDPEPVACGAGTWYDPTHAWQAYGPRLARRLGAQWMLSAVSGMGMHRNWNSLTPVMPDVYDGLYLEYATDNPAWDVDQYRPDLVVVALGTNDFSAGDGETPRPALDGEAFVSDYVGFVERVRQQNAEAPILLLNSPVFEGEQRELLAESLREVAARRAAAGDDAISTFSFVGRYVDGCDGHPGKAGQQAMADELEPVLRTLTGW</sequence>
<evidence type="ECO:0008006" key="8">
    <source>
        <dbReference type="Google" id="ProtNLM"/>
    </source>
</evidence>
<dbReference type="InterPro" id="IPR013830">
    <property type="entry name" value="SGNH_hydro"/>
</dbReference>
<keyword evidence="7" id="KW-1185">Reference proteome</keyword>
<dbReference type="GO" id="GO:0052689">
    <property type="term" value="F:carboxylic ester hydrolase activity"/>
    <property type="evidence" value="ECO:0007669"/>
    <property type="project" value="InterPro"/>
</dbReference>
<feature type="signal peptide" evidence="3">
    <location>
        <begin position="1"/>
        <end position="16"/>
    </location>
</feature>
<dbReference type="GO" id="GO:0005975">
    <property type="term" value="P:carbohydrate metabolic process"/>
    <property type="evidence" value="ECO:0007669"/>
    <property type="project" value="InterPro"/>
</dbReference>
<dbReference type="InterPro" id="IPR037461">
    <property type="entry name" value="CtCE2-like_dom"/>
</dbReference>
<dbReference type="Gene3D" id="2.60.120.260">
    <property type="entry name" value="Galactose-binding domain-like"/>
    <property type="match status" value="1"/>
</dbReference>
<protein>
    <recommendedName>
        <fullName evidence="8">SGNH hydrolase-type esterase domain-containing protein</fullName>
    </recommendedName>
</protein>
<evidence type="ECO:0000259" key="4">
    <source>
        <dbReference type="Pfam" id="PF13472"/>
    </source>
</evidence>
<feature type="domain" description="Carbohydrate esterase 2 N-terminal" evidence="5">
    <location>
        <begin position="457"/>
        <end position="561"/>
    </location>
</feature>
<feature type="chain" id="PRO_5012831701" description="SGNH hydrolase-type esterase domain-containing protein" evidence="3">
    <location>
        <begin position="17"/>
        <end position="787"/>
    </location>
</feature>